<evidence type="ECO:0000313" key="3">
    <source>
        <dbReference type="Proteomes" id="UP000818624"/>
    </source>
</evidence>
<organism evidence="2 3">
    <name type="scientific">Malassezia furfur</name>
    <name type="common">Pityriasis versicolor infection agent</name>
    <name type="synonym">Pityrosporum furfur</name>
    <dbReference type="NCBI Taxonomy" id="55194"/>
    <lineage>
        <taxon>Eukaryota</taxon>
        <taxon>Fungi</taxon>
        <taxon>Dikarya</taxon>
        <taxon>Basidiomycota</taxon>
        <taxon>Ustilaginomycotina</taxon>
        <taxon>Malasseziomycetes</taxon>
        <taxon>Malasseziales</taxon>
        <taxon>Malasseziaceae</taxon>
        <taxon>Malassezia</taxon>
    </lineage>
</organism>
<keyword evidence="3" id="KW-1185">Reference proteome</keyword>
<reference evidence="2 3" key="1">
    <citation type="journal article" date="2020" name="Elife">
        <title>Loss of centromere function drives karyotype evolution in closely related Malassezia species.</title>
        <authorList>
            <person name="Sankaranarayanan S.R."/>
            <person name="Ianiri G."/>
            <person name="Coelho M.A."/>
            <person name="Reza M.H."/>
            <person name="Thimmappa B.C."/>
            <person name="Ganguly P."/>
            <person name="Vadnala R.N."/>
            <person name="Sun S."/>
            <person name="Siddharthan R."/>
            <person name="Tellgren-Roth C."/>
            <person name="Dawson T.L."/>
            <person name="Heitman J."/>
            <person name="Sanyal K."/>
        </authorList>
    </citation>
    <scope>NUCLEOTIDE SEQUENCE [LARGE SCALE GENOMIC DNA]</scope>
    <source>
        <strain evidence="2">CBS14141</strain>
    </source>
</reference>
<dbReference type="Proteomes" id="UP000818624">
    <property type="component" value="Chromosome 1"/>
</dbReference>
<evidence type="ECO:0000256" key="1">
    <source>
        <dbReference type="SAM" id="MobiDB-lite"/>
    </source>
</evidence>
<gene>
    <name evidence="2" type="ORF">GLX27_001562</name>
</gene>
<dbReference type="EMBL" id="CP046234">
    <property type="protein sequence ID" value="WFD46918.1"/>
    <property type="molecule type" value="Genomic_DNA"/>
</dbReference>
<protein>
    <submittedName>
        <fullName evidence="2">Uncharacterized protein</fullName>
    </submittedName>
</protein>
<name>A0ABY8EN33_MALFU</name>
<evidence type="ECO:0000313" key="2">
    <source>
        <dbReference type="EMBL" id="WFD46918.1"/>
    </source>
</evidence>
<sequence>MTSEEASALRARNVSFSPTQDYIQLADAPEDAALPPAPASRRSSVLAASPKKSALKPGRQTPLPPAGHYQHPDPLVRRLRLVDAKGNPVNLKQELRETQLLLFYFGSQWNAQFNKGCSAVRVPCTYPACDGREPHLPS</sequence>
<feature type="region of interest" description="Disordered" evidence="1">
    <location>
        <begin position="26"/>
        <end position="72"/>
    </location>
</feature>
<proteinExistence type="predicted"/>
<feature type="compositionally biased region" description="Low complexity" evidence="1">
    <location>
        <begin position="26"/>
        <end position="50"/>
    </location>
</feature>
<accession>A0ABY8EN33</accession>